<organism evidence="1">
    <name type="scientific">Methylobacterium bullatum</name>
    <dbReference type="NCBI Taxonomy" id="570505"/>
    <lineage>
        <taxon>Bacteria</taxon>
        <taxon>Pseudomonadati</taxon>
        <taxon>Pseudomonadota</taxon>
        <taxon>Alphaproteobacteria</taxon>
        <taxon>Hyphomicrobiales</taxon>
        <taxon>Methylobacteriaceae</taxon>
        <taxon>Methylobacterium</taxon>
    </lineage>
</organism>
<evidence type="ECO:0008006" key="2">
    <source>
        <dbReference type="Google" id="ProtNLM"/>
    </source>
</evidence>
<dbReference type="EMBL" id="LR743504">
    <property type="protein sequence ID" value="CAA2102600.1"/>
    <property type="molecule type" value="Genomic_DNA"/>
</dbReference>
<dbReference type="Pfam" id="PF13563">
    <property type="entry name" value="2_5_RNA_ligase2"/>
    <property type="match status" value="1"/>
</dbReference>
<dbReference type="InterPro" id="IPR009097">
    <property type="entry name" value="Cyclic_Pdiesterase"/>
</dbReference>
<name>A0A679J3W3_9HYPH</name>
<accession>A0A679J3W3</accession>
<protein>
    <recommendedName>
        <fullName evidence="2">Phosphoesterase YjcG</fullName>
    </recommendedName>
</protein>
<dbReference type="AlphaFoldDB" id="A0A679J3W3"/>
<sequence>MAGTGLHPHGLPAMSTFPDAPTADPLILTLELDPGTFEHFDGLRRQHFPQKLNVIPAHATLFHHLPGLEEEGIAATLSELTAEREPAEVAVTELRFMGRGVAFALASDALSRLREEIARRYADVLTAQDRQGWRPHVTVQNKVAPDVARTLHHTLERDFEPFRFTSPGLILWRYLGGPWQQQGRFAFGRHR</sequence>
<reference evidence="1" key="1">
    <citation type="submission" date="2019-12" db="EMBL/GenBank/DDBJ databases">
        <authorList>
            <person name="Cremers G."/>
        </authorList>
    </citation>
    <scope>NUCLEOTIDE SEQUENCE</scope>
    <source>
        <strain evidence="1">Mbul1</strain>
    </source>
</reference>
<gene>
    <name evidence="1" type="ORF">MBUL_01768</name>
</gene>
<proteinExistence type="predicted"/>
<evidence type="ECO:0000313" key="1">
    <source>
        <dbReference type="EMBL" id="CAA2102600.1"/>
    </source>
</evidence>
<dbReference type="Gene3D" id="3.90.1140.10">
    <property type="entry name" value="Cyclic phosphodiesterase"/>
    <property type="match status" value="1"/>
</dbReference>
<dbReference type="SUPFAM" id="SSF55144">
    <property type="entry name" value="LigT-like"/>
    <property type="match status" value="1"/>
</dbReference>